<dbReference type="eggNOG" id="COG0404">
    <property type="taxonomic scope" value="Bacteria"/>
</dbReference>
<dbReference type="GO" id="GO:0004047">
    <property type="term" value="F:aminomethyltransferase activity"/>
    <property type="evidence" value="ECO:0007669"/>
    <property type="project" value="UniProtKB-EC"/>
</dbReference>
<dbReference type="EMBL" id="ABVL01000006">
    <property type="protein sequence ID" value="EDY20037.1"/>
    <property type="molecule type" value="Genomic_DNA"/>
</dbReference>
<feature type="domain" description="GCVT N-terminal" evidence="8">
    <location>
        <begin position="1"/>
        <end position="245"/>
    </location>
</feature>
<dbReference type="Proteomes" id="UP000005824">
    <property type="component" value="Unassembled WGS sequence"/>
</dbReference>
<dbReference type="InterPro" id="IPR027266">
    <property type="entry name" value="TrmE/GcvT-like"/>
</dbReference>
<evidence type="ECO:0000313" key="10">
    <source>
        <dbReference type="EMBL" id="EDY20037.1"/>
    </source>
</evidence>
<evidence type="ECO:0000256" key="4">
    <source>
        <dbReference type="ARBA" id="ARBA00022679"/>
    </source>
</evidence>
<protein>
    <recommendedName>
        <fullName evidence="2">aminomethyltransferase</fullName>
        <ecNumber evidence="2">2.1.2.10</ecNumber>
    </recommendedName>
    <alternativeName>
        <fullName evidence="5">Glycine cleavage system T protein</fullName>
    </alternativeName>
</protein>
<dbReference type="EC" id="2.1.2.10" evidence="2"/>
<dbReference type="GO" id="GO:0008483">
    <property type="term" value="F:transaminase activity"/>
    <property type="evidence" value="ECO:0007669"/>
    <property type="project" value="UniProtKB-KW"/>
</dbReference>
<keyword evidence="4" id="KW-0808">Transferase</keyword>
<evidence type="ECO:0000256" key="6">
    <source>
        <dbReference type="ARBA" id="ARBA00047665"/>
    </source>
</evidence>
<dbReference type="Gene3D" id="2.40.30.110">
    <property type="entry name" value="Aminomethyltransferase beta-barrel domains"/>
    <property type="match status" value="1"/>
</dbReference>
<evidence type="ECO:0000259" key="9">
    <source>
        <dbReference type="Pfam" id="PF08669"/>
    </source>
</evidence>
<dbReference type="FunCoup" id="B4D125">
    <property type="interactions" value="528"/>
</dbReference>
<sequence>MVDFGGWSMPVQYSGIIDEHNAVRSNLGIFDISHMGQFFAEGPGALAWLNGLLTNNVERLAVGECQYTFLLNDGGGVIDDLIVYRIGEENYLLVVNAGKIDEDFAWMKSHLAPGVDFQNRSADFAGLAVQGPRSAQLFDAFFQGKYSRPARNEILRAVIDDETYFIARTGYTGEDGFEVFCVANRAVKSWNDILRKGAEFDIKPCGLGARDTLRLEMCYPLNGSDLLPDTTPIEAGLSIFVDLQKPNFIGKDALTKQRQEGVKRRLVPFKMTETCPPPRSHYAVYKGDKKIAETTSGTLSPTLKVGIGMAYIPTEFARINEQIEIEIRGRRFPATIEKKPLHRAGTASN</sequence>
<comment type="similarity">
    <text evidence="1">Belongs to the GcvT family.</text>
</comment>
<dbReference type="AlphaFoldDB" id="B4D125"/>
<dbReference type="FunFam" id="3.30.70.1400:FF:000001">
    <property type="entry name" value="Aminomethyltransferase"/>
    <property type="match status" value="1"/>
</dbReference>
<gene>
    <name evidence="10" type="ORF">CfE428DRAFT_2626</name>
</gene>
<dbReference type="InterPro" id="IPR013977">
    <property type="entry name" value="GcvT_C"/>
</dbReference>
<keyword evidence="3" id="KW-0032">Aminotransferase</keyword>
<dbReference type="InterPro" id="IPR028896">
    <property type="entry name" value="GcvT/YgfZ/DmdA"/>
</dbReference>
<evidence type="ECO:0000256" key="1">
    <source>
        <dbReference type="ARBA" id="ARBA00008609"/>
    </source>
</evidence>
<proteinExistence type="inferred from homology"/>
<dbReference type="STRING" id="497964.CfE428DRAFT_2626"/>
<name>B4D125_9BACT</name>
<dbReference type="GO" id="GO:0006546">
    <property type="term" value="P:glycine catabolic process"/>
    <property type="evidence" value="ECO:0007669"/>
    <property type="project" value="InterPro"/>
</dbReference>
<keyword evidence="11" id="KW-1185">Reference proteome</keyword>
<evidence type="ECO:0000256" key="5">
    <source>
        <dbReference type="ARBA" id="ARBA00031395"/>
    </source>
</evidence>
<dbReference type="SUPFAM" id="SSF103025">
    <property type="entry name" value="Folate-binding domain"/>
    <property type="match status" value="1"/>
</dbReference>
<evidence type="ECO:0000256" key="7">
    <source>
        <dbReference type="PIRSR" id="PIRSR006487-1"/>
    </source>
</evidence>
<dbReference type="PIRSF" id="PIRSF006487">
    <property type="entry name" value="GcvT"/>
    <property type="match status" value="1"/>
</dbReference>
<dbReference type="Pfam" id="PF08669">
    <property type="entry name" value="GCV_T_C"/>
    <property type="match status" value="1"/>
</dbReference>
<dbReference type="InterPro" id="IPR029043">
    <property type="entry name" value="GcvT/YgfZ_C"/>
</dbReference>
<dbReference type="NCBIfam" id="TIGR00528">
    <property type="entry name" value="gcvT"/>
    <property type="match status" value="1"/>
</dbReference>
<dbReference type="Pfam" id="PF01571">
    <property type="entry name" value="GCV_T"/>
    <property type="match status" value="1"/>
</dbReference>
<dbReference type="PANTHER" id="PTHR43757">
    <property type="entry name" value="AMINOMETHYLTRANSFERASE"/>
    <property type="match status" value="1"/>
</dbReference>
<dbReference type="InterPro" id="IPR006222">
    <property type="entry name" value="GCVT_N"/>
</dbReference>
<accession>B4D125</accession>
<evidence type="ECO:0000259" key="8">
    <source>
        <dbReference type="Pfam" id="PF01571"/>
    </source>
</evidence>
<dbReference type="Gene3D" id="4.10.1250.10">
    <property type="entry name" value="Aminomethyltransferase fragment"/>
    <property type="match status" value="1"/>
</dbReference>
<dbReference type="InParanoid" id="B4D125"/>
<comment type="caution">
    <text evidence="10">The sequence shown here is derived from an EMBL/GenBank/DDBJ whole genome shotgun (WGS) entry which is preliminary data.</text>
</comment>
<evidence type="ECO:0000313" key="11">
    <source>
        <dbReference type="Proteomes" id="UP000005824"/>
    </source>
</evidence>
<reference evidence="10 11" key="1">
    <citation type="journal article" date="2011" name="J. Bacteriol.">
        <title>Genome sequence of Chthoniobacter flavus Ellin428, an aerobic heterotrophic soil bacterium.</title>
        <authorList>
            <person name="Kant R."/>
            <person name="van Passel M.W."/>
            <person name="Palva A."/>
            <person name="Lucas S."/>
            <person name="Lapidus A."/>
            <person name="Glavina Del Rio T."/>
            <person name="Dalin E."/>
            <person name="Tice H."/>
            <person name="Bruce D."/>
            <person name="Goodwin L."/>
            <person name="Pitluck S."/>
            <person name="Larimer F.W."/>
            <person name="Land M.L."/>
            <person name="Hauser L."/>
            <person name="Sangwan P."/>
            <person name="de Vos W.M."/>
            <person name="Janssen P.H."/>
            <person name="Smidt H."/>
        </authorList>
    </citation>
    <scope>NUCLEOTIDE SEQUENCE [LARGE SCALE GENOMIC DNA]</scope>
    <source>
        <strain evidence="10 11">Ellin428</strain>
    </source>
</reference>
<feature type="binding site" evidence="7">
    <location>
        <position position="178"/>
    </location>
    <ligand>
        <name>substrate</name>
    </ligand>
</feature>
<feature type="domain" description="Aminomethyltransferase C-terminal" evidence="9">
    <location>
        <begin position="264"/>
        <end position="341"/>
    </location>
</feature>
<dbReference type="PANTHER" id="PTHR43757:SF2">
    <property type="entry name" value="AMINOMETHYLTRANSFERASE, MITOCHONDRIAL"/>
    <property type="match status" value="1"/>
</dbReference>
<dbReference type="GO" id="GO:0005960">
    <property type="term" value="C:glycine cleavage complex"/>
    <property type="evidence" value="ECO:0007669"/>
    <property type="project" value="InterPro"/>
</dbReference>
<dbReference type="SUPFAM" id="SSF101790">
    <property type="entry name" value="Aminomethyltransferase beta-barrel domain"/>
    <property type="match status" value="1"/>
</dbReference>
<dbReference type="NCBIfam" id="NF001567">
    <property type="entry name" value="PRK00389.1"/>
    <property type="match status" value="1"/>
</dbReference>
<dbReference type="Gene3D" id="3.30.1360.120">
    <property type="entry name" value="Probable tRNA modification gtpase trme, domain 1"/>
    <property type="match status" value="1"/>
</dbReference>
<dbReference type="GO" id="GO:0005829">
    <property type="term" value="C:cytosol"/>
    <property type="evidence" value="ECO:0007669"/>
    <property type="project" value="TreeGrafter"/>
</dbReference>
<dbReference type="InterPro" id="IPR006223">
    <property type="entry name" value="GcvT"/>
</dbReference>
<evidence type="ECO:0000256" key="3">
    <source>
        <dbReference type="ARBA" id="ARBA00022576"/>
    </source>
</evidence>
<comment type="catalytic activity">
    <reaction evidence="6">
        <text>N(6)-[(R)-S(8)-aminomethyldihydrolipoyl]-L-lysyl-[protein] + (6S)-5,6,7,8-tetrahydrofolate = N(6)-[(R)-dihydrolipoyl]-L-lysyl-[protein] + (6R)-5,10-methylene-5,6,7,8-tetrahydrofolate + NH4(+)</text>
        <dbReference type="Rhea" id="RHEA:16945"/>
        <dbReference type="Rhea" id="RHEA-COMP:10475"/>
        <dbReference type="Rhea" id="RHEA-COMP:10492"/>
        <dbReference type="ChEBI" id="CHEBI:15636"/>
        <dbReference type="ChEBI" id="CHEBI:28938"/>
        <dbReference type="ChEBI" id="CHEBI:57453"/>
        <dbReference type="ChEBI" id="CHEBI:83100"/>
        <dbReference type="ChEBI" id="CHEBI:83143"/>
        <dbReference type="EC" id="2.1.2.10"/>
    </reaction>
</comment>
<organism evidence="10 11">
    <name type="scientific">Chthoniobacter flavus Ellin428</name>
    <dbReference type="NCBI Taxonomy" id="497964"/>
    <lineage>
        <taxon>Bacteria</taxon>
        <taxon>Pseudomonadati</taxon>
        <taxon>Verrucomicrobiota</taxon>
        <taxon>Spartobacteria</taxon>
        <taxon>Chthoniobacterales</taxon>
        <taxon>Chthoniobacteraceae</taxon>
        <taxon>Chthoniobacter</taxon>
    </lineage>
</organism>
<dbReference type="Gene3D" id="3.30.70.1400">
    <property type="entry name" value="Aminomethyltransferase beta-barrel domains"/>
    <property type="match status" value="1"/>
</dbReference>
<evidence type="ECO:0000256" key="2">
    <source>
        <dbReference type="ARBA" id="ARBA00012616"/>
    </source>
</evidence>